<gene>
    <name evidence="2" type="ORF">BL253_19065</name>
</gene>
<dbReference type="AlphaFoldDB" id="A0A1V2I8E6"/>
<feature type="compositionally biased region" description="Polar residues" evidence="1">
    <location>
        <begin position="223"/>
        <end position="240"/>
    </location>
</feature>
<name>A0A1V2I8E6_9ACTN</name>
<evidence type="ECO:0000256" key="1">
    <source>
        <dbReference type="SAM" id="MobiDB-lite"/>
    </source>
</evidence>
<protein>
    <submittedName>
        <fullName evidence="2">Uncharacterized protein</fullName>
    </submittedName>
</protein>
<keyword evidence="3" id="KW-1185">Reference proteome</keyword>
<evidence type="ECO:0000313" key="3">
    <source>
        <dbReference type="Proteomes" id="UP000188929"/>
    </source>
</evidence>
<accession>A0A1V2I8E6</accession>
<reference evidence="3" key="1">
    <citation type="submission" date="2016-10" db="EMBL/GenBank/DDBJ databases">
        <title>Frankia sp. NRRL B-16386 Genome sequencing.</title>
        <authorList>
            <person name="Ghodhbane-Gtari F."/>
            <person name="Swanson E."/>
            <person name="Gueddou A."/>
            <person name="Hezbri K."/>
            <person name="Ktari K."/>
            <person name="Nouioui I."/>
            <person name="Morris K."/>
            <person name="Simpson S."/>
            <person name="Abebe-Akele F."/>
            <person name="Thomas K."/>
            <person name="Gtari M."/>
            <person name="Tisa L.S."/>
        </authorList>
    </citation>
    <scope>NUCLEOTIDE SEQUENCE [LARGE SCALE GENOMIC DNA]</scope>
    <source>
        <strain evidence="3">NRRL B-16386</strain>
    </source>
</reference>
<dbReference type="EMBL" id="MOMC01000038">
    <property type="protein sequence ID" value="ONH28676.1"/>
    <property type="molecule type" value="Genomic_DNA"/>
</dbReference>
<organism evidence="2 3">
    <name type="scientific">Pseudofrankia asymbiotica</name>
    <dbReference type="NCBI Taxonomy" id="1834516"/>
    <lineage>
        <taxon>Bacteria</taxon>
        <taxon>Bacillati</taxon>
        <taxon>Actinomycetota</taxon>
        <taxon>Actinomycetes</taxon>
        <taxon>Frankiales</taxon>
        <taxon>Frankiaceae</taxon>
        <taxon>Pseudofrankia</taxon>
    </lineage>
</organism>
<dbReference type="Proteomes" id="UP000188929">
    <property type="component" value="Unassembled WGS sequence"/>
</dbReference>
<comment type="caution">
    <text evidence="2">The sequence shown here is derived from an EMBL/GenBank/DDBJ whole genome shotgun (WGS) entry which is preliminary data.</text>
</comment>
<feature type="region of interest" description="Disordered" evidence="1">
    <location>
        <begin position="213"/>
        <end position="251"/>
    </location>
</feature>
<evidence type="ECO:0000313" key="2">
    <source>
        <dbReference type="EMBL" id="ONH28676.1"/>
    </source>
</evidence>
<proteinExistence type="predicted"/>
<sequence>MAVVLVAAGTVTLTVTPAGDRARGWVCRDFDWGCATPYTLTVQTDPDRMTLGAASTPRVASYVTGENAGVPPAPPGGRDDCYGRAGWAASLGAVPADTTPVQLDLTAGPDETVEVVGFTPRLDGLAKEPRRGLLLTCAAPPGLAGEVTSVNLDMVLSAAGARVVVPAPAGPESMLRPGTSGSFLLAVTATTCDCRWRVEVELEVGGERRVLTVGPDGARDGTITDNPGQPSFETSGSSQARPARYLRGTWQ</sequence>